<accession>A0ACB8D554</accession>
<dbReference type="Proteomes" id="UP000821865">
    <property type="component" value="Chromosome 3"/>
</dbReference>
<evidence type="ECO:0000313" key="1">
    <source>
        <dbReference type="EMBL" id="KAH7959514.1"/>
    </source>
</evidence>
<keyword evidence="2" id="KW-1185">Reference proteome</keyword>
<proteinExistence type="predicted"/>
<gene>
    <name evidence="1" type="ORF">HPB49_011561</name>
</gene>
<evidence type="ECO:0000313" key="2">
    <source>
        <dbReference type="Proteomes" id="UP000821865"/>
    </source>
</evidence>
<protein>
    <submittedName>
        <fullName evidence="1">Uncharacterized protein</fullName>
    </submittedName>
</protein>
<organism evidence="1 2">
    <name type="scientific">Dermacentor silvarum</name>
    <name type="common">Tick</name>
    <dbReference type="NCBI Taxonomy" id="543639"/>
    <lineage>
        <taxon>Eukaryota</taxon>
        <taxon>Metazoa</taxon>
        <taxon>Ecdysozoa</taxon>
        <taxon>Arthropoda</taxon>
        <taxon>Chelicerata</taxon>
        <taxon>Arachnida</taxon>
        <taxon>Acari</taxon>
        <taxon>Parasitiformes</taxon>
        <taxon>Ixodida</taxon>
        <taxon>Ixodoidea</taxon>
        <taxon>Ixodidae</taxon>
        <taxon>Rhipicephalinae</taxon>
        <taxon>Dermacentor</taxon>
    </lineage>
</organism>
<dbReference type="EMBL" id="CM023472">
    <property type="protein sequence ID" value="KAH7959514.1"/>
    <property type="molecule type" value="Genomic_DNA"/>
</dbReference>
<sequence length="244" mass="27731">MEGLRAYDLERDDADLEQDLQCPCHELARHSANSPKAKQFTLLINNVDFQPGGGWVQRFKERRGTVYKAVTSEGATLDMEAKQKWVEDIILDNYVDTDVFNGDETGLLFQMLPSKTHALKGDTCKGGKNSKLCLTVILCTNMDGSNKRATFVIGISKASRCFCGAVRILVCYRYNSKAWTTRELFCEWLLEFHRVVQSKRKVAFILDNCSAHHSMPELSSVEVFSCCRTHGRLAAHGHWRDRQF</sequence>
<name>A0ACB8D554_DERSI</name>
<comment type="caution">
    <text evidence="1">The sequence shown here is derived from an EMBL/GenBank/DDBJ whole genome shotgun (WGS) entry which is preliminary data.</text>
</comment>
<reference evidence="1" key="1">
    <citation type="submission" date="2020-05" db="EMBL/GenBank/DDBJ databases">
        <title>Large-scale comparative analyses of tick genomes elucidate their genetic diversity and vector capacities.</title>
        <authorList>
            <person name="Jia N."/>
            <person name="Wang J."/>
            <person name="Shi W."/>
            <person name="Du L."/>
            <person name="Sun Y."/>
            <person name="Zhan W."/>
            <person name="Jiang J."/>
            <person name="Wang Q."/>
            <person name="Zhang B."/>
            <person name="Ji P."/>
            <person name="Sakyi L.B."/>
            <person name="Cui X."/>
            <person name="Yuan T."/>
            <person name="Jiang B."/>
            <person name="Yang W."/>
            <person name="Lam T.T.-Y."/>
            <person name="Chang Q."/>
            <person name="Ding S."/>
            <person name="Wang X."/>
            <person name="Zhu J."/>
            <person name="Ruan X."/>
            <person name="Zhao L."/>
            <person name="Wei J."/>
            <person name="Que T."/>
            <person name="Du C."/>
            <person name="Cheng J."/>
            <person name="Dai P."/>
            <person name="Han X."/>
            <person name="Huang E."/>
            <person name="Gao Y."/>
            <person name="Liu J."/>
            <person name="Shao H."/>
            <person name="Ye R."/>
            <person name="Li L."/>
            <person name="Wei W."/>
            <person name="Wang X."/>
            <person name="Wang C."/>
            <person name="Yang T."/>
            <person name="Huo Q."/>
            <person name="Li W."/>
            <person name="Guo W."/>
            <person name="Chen H."/>
            <person name="Zhou L."/>
            <person name="Ni X."/>
            <person name="Tian J."/>
            <person name="Zhou Y."/>
            <person name="Sheng Y."/>
            <person name="Liu T."/>
            <person name="Pan Y."/>
            <person name="Xia L."/>
            <person name="Li J."/>
            <person name="Zhao F."/>
            <person name="Cao W."/>
        </authorList>
    </citation>
    <scope>NUCLEOTIDE SEQUENCE</scope>
    <source>
        <strain evidence="1">Dsil-2018</strain>
    </source>
</reference>